<dbReference type="InterPro" id="IPR002181">
    <property type="entry name" value="Fibrinogen_a/b/g_C_dom"/>
</dbReference>
<dbReference type="PROSITE" id="PS51406">
    <property type="entry name" value="FIBRINOGEN_C_2"/>
    <property type="match status" value="1"/>
</dbReference>
<sequence>MLATRVMDALVLLCCALRPGAVIAGYWLGHRVAVAAAAAVAVGGDTAGRAHRKIQHGPCTYTFLLPELAEHQQQQQPQQPQQGCPSGAESLVTNSLQRDAPNAEADRSQQRLQQLEVAMENNTQWLLKLQNSIREGVMLELAQLQHRSMHNHTTAMLEASSNLLLHTAGQTYRLATIEAQVLNHTSRLEIQLLENSLSTSKLEKQLLQQAQDISRIQEKNVLLERRLAEQEGRLAGAHQERRRVQELLSGQGARLAELARRLDETGAGHGRLLRQHAQLASALQETLARLTQDDARFPFRDKEEKNIFRDCGEFIKSGHTNSGVYVIYPSNDTVPAKVYCDMETDGGGWTVIQRREDGSVDFHRSWQDYTTGFGEATGEHWLGNEIIHQLCSQKTHQMRITLKDWEGNTAFSTYERFSIASEKQNYRLHTRGYGGTAGKHSSLGQGSSSFSTRDADNDNCPCKCAQMSTGGWWFDACGPSNLNGMYYSAGQNVGRFNGIKWHYWKGSSYSLRATTIMIRPIDI</sequence>
<dbReference type="RefSeq" id="XP_032808667.1">
    <property type="nucleotide sequence ID" value="XM_032952776.1"/>
</dbReference>
<feature type="coiled-coil region" evidence="8">
    <location>
        <begin position="213"/>
        <end position="247"/>
    </location>
</feature>
<dbReference type="FunFam" id="4.10.530.10:FF:000001">
    <property type="entry name" value="angiopoietin-2 isoform X1"/>
    <property type="match status" value="1"/>
</dbReference>
<dbReference type="Proteomes" id="UP001318040">
    <property type="component" value="Chromosome 12"/>
</dbReference>
<dbReference type="PROSITE" id="PS00514">
    <property type="entry name" value="FIBRINOGEN_C_1"/>
    <property type="match status" value="1"/>
</dbReference>
<dbReference type="Gene3D" id="3.90.215.10">
    <property type="entry name" value="Gamma Fibrinogen, chain A, domain 1"/>
    <property type="match status" value="1"/>
</dbReference>
<evidence type="ECO:0000256" key="10">
    <source>
        <dbReference type="SAM" id="SignalP"/>
    </source>
</evidence>
<dbReference type="PANTHER" id="PTHR19143">
    <property type="entry name" value="FIBRINOGEN/TENASCIN/ANGIOPOEITIN"/>
    <property type="match status" value="1"/>
</dbReference>
<evidence type="ECO:0000256" key="3">
    <source>
        <dbReference type="ARBA" id="ARBA00022657"/>
    </source>
</evidence>
<evidence type="ECO:0000256" key="4">
    <source>
        <dbReference type="ARBA" id="ARBA00022729"/>
    </source>
</evidence>
<dbReference type="GO" id="GO:0005615">
    <property type="term" value="C:extracellular space"/>
    <property type="evidence" value="ECO:0007669"/>
    <property type="project" value="TreeGrafter"/>
</dbReference>
<keyword evidence="4 10" id="KW-0732">Signal</keyword>
<evidence type="ECO:0000256" key="9">
    <source>
        <dbReference type="SAM" id="MobiDB-lite"/>
    </source>
</evidence>
<dbReference type="InterPro" id="IPR050373">
    <property type="entry name" value="Fibrinogen_C-term_domain"/>
</dbReference>
<dbReference type="KEGG" id="pmrn:116941584"/>
<dbReference type="InterPro" id="IPR014716">
    <property type="entry name" value="Fibrinogen_a/b/g_C_1"/>
</dbReference>
<name>A0AAJ7T204_PETMA</name>
<comment type="subcellular location">
    <subcellularLocation>
        <location evidence="1">Secreted</location>
    </subcellularLocation>
</comment>
<dbReference type="GO" id="GO:0001525">
    <property type="term" value="P:angiogenesis"/>
    <property type="evidence" value="ECO:0007669"/>
    <property type="project" value="UniProtKB-KW"/>
</dbReference>
<keyword evidence="3" id="KW-0037">Angiogenesis</keyword>
<dbReference type="CDD" id="cd00087">
    <property type="entry name" value="FReD"/>
    <property type="match status" value="1"/>
</dbReference>
<proteinExistence type="predicted"/>
<dbReference type="GO" id="GO:0048014">
    <property type="term" value="P:Tie signaling pathway"/>
    <property type="evidence" value="ECO:0007669"/>
    <property type="project" value="TreeGrafter"/>
</dbReference>
<dbReference type="Pfam" id="PF00147">
    <property type="entry name" value="Fibrinogen_C"/>
    <property type="match status" value="1"/>
</dbReference>
<keyword evidence="7" id="KW-0325">Glycoprotein</keyword>
<evidence type="ECO:0000256" key="2">
    <source>
        <dbReference type="ARBA" id="ARBA00022525"/>
    </source>
</evidence>
<evidence type="ECO:0000313" key="12">
    <source>
        <dbReference type="Proteomes" id="UP001318040"/>
    </source>
</evidence>
<keyword evidence="12" id="KW-1185">Reference proteome</keyword>
<feature type="domain" description="Fibrinogen C-terminal" evidence="11">
    <location>
        <begin position="302"/>
        <end position="522"/>
    </location>
</feature>
<dbReference type="Pfam" id="PF25443">
    <property type="entry name" value="ANG-1"/>
    <property type="match status" value="1"/>
</dbReference>
<evidence type="ECO:0000256" key="6">
    <source>
        <dbReference type="ARBA" id="ARBA00023157"/>
    </source>
</evidence>
<accession>A0AAJ7T204</accession>
<evidence type="ECO:0000256" key="5">
    <source>
        <dbReference type="ARBA" id="ARBA00023054"/>
    </source>
</evidence>
<dbReference type="SUPFAM" id="SSF56496">
    <property type="entry name" value="Fibrinogen C-terminal domain-like"/>
    <property type="match status" value="1"/>
</dbReference>
<keyword evidence="2" id="KW-0964">Secreted</keyword>
<dbReference type="SMART" id="SM00186">
    <property type="entry name" value="FBG"/>
    <property type="match status" value="1"/>
</dbReference>
<organism evidence="12 13">
    <name type="scientific">Petromyzon marinus</name>
    <name type="common">Sea lamprey</name>
    <dbReference type="NCBI Taxonomy" id="7757"/>
    <lineage>
        <taxon>Eukaryota</taxon>
        <taxon>Metazoa</taxon>
        <taxon>Chordata</taxon>
        <taxon>Craniata</taxon>
        <taxon>Vertebrata</taxon>
        <taxon>Cyclostomata</taxon>
        <taxon>Hyperoartia</taxon>
        <taxon>Petromyzontiformes</taxon>
        <taxon>Petromyzontidae</taxon>
        <taxon>Petromyzon</taxon>
    </lineage>
</organism>
<evidence type="ECO:0000313" key="14">
    <source>
        <dbReference type="RefSeq" id="XP_032808668.1"/>
    </source>
</evidence>
<feature type="compositionally biased region" description="Low complexity" evidence="9">
    <location>
        <begin position="72"/>
        <end position="82"/>
    </location>
</feature>
<feature type="region of interest" description="Disordered" evidence="9">
    <location>
        <begin position="436"/>
        <end position="455"/>
    </location>
</feature>
<dbReference type="PANTHER" id="PTHR19143:SF156">
    <property type="entry name" value="ANGIOPOIETIN-1"/>
    <property type="match status" value="1"/>
</dbReference>
<keyword evidence="5 8" id="KW-0175">Coiled coil</keyword>
<dbReference type="Gene3D" id="4.10.530.10">
    <property type="entry name" value="Gamma-fibrinogen Carboxyl Terminal Fragment, domain 2"/>
    <property type="match status" value="1"/>
</dbReference>
<dbReference type="InterPro" id="IPR057439">
    <property type="entry name" value="ANG-1/2/4"/>
</dbReference>
<feature type="signal peptide" evidence="10">
    <location>
        <begin position="1"/>
        <end position="24"/>
    </location>
</feature>
<dbReference type="AlphaFoldDB" id="A0AAJ7T204"/>
<evidence type="ECO:0000256" key="7">
    <source>
        <dbReference type="ARBA" id="ARBA00023180"/>
    </source>
</evidence>
<dbReference type="NCBIfam" id="NF040941">
    <property type="entry name" value="GGGWT_bact"/>
    <property type="match status" value="1"/>
</dbReference>
<dbReference type="FunFam" id="3.90.215.10:FF:000001">
    <property type="entry name" value="Tenascin isoform 1"/>
    <property type="match status" value="1"/>
</dbReference>
<dbReference type="RefSeq" id="XP_032808668.1">
    <property type="nucleotide sequence ID" value="XM_032952777.1"/>
</dbReference>
<feature type="chain" id="PRO_5044709294" evidence="10">
    <location>
        <begin position="25"/>
        <end position="523"/>
    </location>
</feature>
<dbReference type="InterPro" id="IPR020837">
    <property type="entry name" value="Fibrinogen_CS"/>
</dbReference>
<evidence type="ECO:0000256" key="1">
    <source>
        <dbReference type="ARBA" id="ARBA00004613"/>
    </source>
</evidence>
<evidence type="ECO:0000259" key="11">
    <source>
        <dbReference type="PROSITE" id="PS51406"/>
    </source>
</evidence>
<dbReference type="InterPro" id="IPR036056">
    <property type="entry name" value="Fibrinogen-like_C"/>
</dbReference>
<keyword evidence="6" id="KW-1015">Disulfide bond</keyword>
<dbReference type="GeneID" id="116941584"/>
<reference evidence="13 14" key="1">
    <citation type="submission" date="2025-04" db="UniProtKB">
        <authorList>
            <consortium name="RefSeq"/>
        </authorList>
    </citation>
    <scope>IDENTIFICATION</scope>
    <source>
        <tissue evidence="13 14">Sperm</tissue>
    </source>
</reference>
<feature type="compositionally biased region" description="Low complexity" evidence="9">
    <location>
        <begin position="438"/>
        <end position="451"/>
    </location>
</feature>
<evidence type="ECO:0000313" key="13">
    <source>
        <dbReference type="RefSeq" id="XP_032808667.1"/>
    </source>
</evidence>
<protein>
    <submittedName>
        <fullName evidence="13 14">Angiopoietin-2-like</fullName>
    </submittedName>
</protein>
<dbReference type="GO" id="GO:0030971">
    <property type="term" value="F:receptor tyrosine kinase binding"/>
    <property type="evidence" value="ECO:0007669"/>
    <property type="project" value="TreeGrafter"/>
</dbReference>
<gene>
    <name evidence="13 14" type="primary">LOC116941584</name>
</gene>
<evidence type="ECO:0000256" key="8">
    <source>
        <dbReference type="SAM" id="Coils"/>
    </source>
</evidence>
<feature type="region of interest" description="Disordered" evidence="9">
    <location>
        <begin position="70"/>
        <end position="89"/>
    </location>
</feature>